<dbReference type="InterPro" id="IPR002347">
    <property type="entry name" value="SDR_fam"/>
</dbReference>
<proteinExistence type="inferred from homology"/>
<gene>
    <name evidence="3" type="ORF">G5C65_16010</name>
</gene>
<keyword evidence="4" id="KW-1185">Reference proteome</keyword>
<dbReference type="PRINTS" id="PR00081">
    <property type="entry name" value="GDHRDH"/>
</dbReference>
<organism evidence="3 4">
    <name type="scientific">Streptomyces boncukensis</name>
    <dbReference type="NCBI Taxonomy" id="2711219"/>
    <lineage>
        <taxon>Bacteria</taxon>
        <taxon>Bacillati</taxon>
        <taxon>Actinomycetota</taxon>
        <taxon>Actinomycetes</taxon>
        <taxon>Kitasatosporales</taxon>
        <taxon>Streptomycetaceae</taxon>
        <taxon>Streptomyces</taxon>
    </lineage>
</organism>
<name>A0A6G4WX23_9ACTN</name>
<reference evidence="3 4" key="1">
    <citation type="submission" date="2020-02" db="EMBL/GenBank/DDBJ databases">
        <title>Whole-genome analyses of novel actinobacteria.</title>
        <authorList>
            <person name="Sahin N."/>
            <person name="Tatar D."/>
        </authorList>
    </citation>
    <scope>NUCLEOTIDE SEQUENCE [LARGE SCALE GENOMIC DNA]</scope>
    <source>
        <strain evidence="3 4">SB3404</strain>
    </source>
</reference>
<dbReference type="SUPFAM" id="SSF51735">
    <property type="entry name" value="NAD(P)-binding Rossmann-fold domains"/>
    <property type="match status" value="1"/>
</dbReference>
<dbReference type="Pfam" id="PF13561">
    <property type="entry name" value="adh_short_C2"/>
    <property type="match status" value="1"/>
</dbReference>
<dbReference type="RefSeq" id="WP_165299517.1">
    <property type="nucleotide sequence ID" value="NZ_JAAKZZ010000144.1"/>
</dbReference>
<comment type="similarity">
    <text evidence="1">Belongs to the short-chain dehydrogenases/reductases (SDR) family.</text>
</comment>
<protein>
    <submittedName>
        <fullName evidence="3">SDR family oxidoreductase</fullName>
    </submittedName>
</protein>
<dbReference type="EMBL" id="JAAKZZ010000144">
    <property type="protein sequence ID" value="NGO69836.1"/>
    <property type="molecule type" value="Genomic_DNA"/>
</dbReference>
<evidence type="ECO:0000256" key="1">
    <source>
        <dbReference type="ARBA" id="ARBA00006484"/>
    </source>
</evidence>
<dbReference type="Proteomes" id="UP000477722">
    <property type="component" value="Unassembled WGS sequence"/>
</dbReference>
<comment type="caution">
    <text evidence="3">The sequence shown here is derived from an EMBL/GenBank/DDBJ whole genome shotgun (WGS) entry which is preliminary data.</text>
</comment>
<dbReference type="GO" id="GO:0016491">
    <property type="term" value="F:oxidoreductase activity"/>
    <property type="evidence" value="ECO:0007669"/>
    <property type="project" value="UniProtKB-KW"/>
</dbReference>
<dbReference type="PANTHER" id="PTHR43639">
    <property type="entry name" value="OXIDOREDUCTASE, SHORT-CHAIN DEHYDROGENASE/REDUCTASE FAMILY (AFU_ORTHOLOGUE AFUA_5G02870)"/>
    <property type="match status" value="1"/>
</dbReference>
<evidence type="ECO:0000313" key="4">
    <source>
        <dbReference type="Proteomes" id="UP000477722"/>
    </source>
</evidence>
<dbReference type="InterPro" id="IPR036291">
    <property type="entry name" value="NAD(P)-bd_dom_sf"/>
</dbReference>
<keyword evidence="2" id="KW-0560">Oxidoreductase</keyword>
<dbReference type="Gene3D" id="3.40.50.720">
    <property type="entry name" value="NAD(P)-binding Rossmann-like Domain"/>
    <property type="match status" value="1"/>
</dbReference>
<accession>A0A6G4WX23</accession>
<evidence type="ECO:0000256" key="2">
    <source>
        <dbReference type="ARBA" id="ARBA00023002"/>
    </source>
</evidence>
<sequence length="246" mass="24738">MGGRAVVAGGTRGVGLAVARKLCTRGTDVLLVYGDSDTDAKDATGMLAGLPGGATAVRANLAAPGGILTVLDDVRERWGALDVFVHAAARRSPAPALQATARQVRDDLAVAVAPLLAAAPALTELMSGRPGRIVAVSSSGAHRAVPGYLTQGLAKAALESLIRYLAVEFAPLGVSVNAVSTALLDKGADSGGPAEVRDTLAARTPAGRLTTPEDVANAVSLLCRPEADWIHGQVVTVDGGLSLVAG</sequence>
<evidence type="ECO:0000313" key="3">
    <source>
        <dbReference type="EMBL" id="NGO69836.1"/>
    </source>
</evidence>
<dbReference type="PANTHER" id="PTHR43639:SF1">
    <property type="entry name" value="SHORT-CHAIN DEHYDROGENASE_REDUCTASE FAMILY PROTEIN"/>
    <property type="match status" value="1"/>
</dbReference>
<dbReference type="AlphaFoldDB" id="A0A6G4WX23"/>